<organism evidence="1 2">
    <name type="scientific">Hafnia paralvei</name>
    <dbReference type="NCBI Taxonomy" id="546367"/>
    <lineage>
        <taxon>Bacteria</taxon>
        <taxon>Pseudomonadati</taxon>
        <taxon>Pseudomonadota</taxon>
        <taxon>Gammaproteobacteria</taxon>
        <taxon>Enterobacterales</taxon>
        <taxon>Hafniaceae</taxon>
        <taxon>Hafnia</taxon>
    </lineage>
</organism>
<gene>
    <name evidence="1" type="ORF">CJD50_18315</name>
</gene>
<dbReference type="EMBL" id="NQMS01000009">
    <property type="protein sequence ID" value="PAV95005.1"/>
    <property type="molecule type" value="Genomic_DNA"/>
</dbReference>
<accession>A0A2A2M8G8</accession>
<evidence type="ECO:0000313" key="2">
    <source>
        <dbReference type="Proteomes" id="UP000218796"/>
    </source>
</evidence>
<dbReference type="RefSeq" id="WP_039185134.1">
    <property type="nucleotide sequence ID" value="NZ_CAUFSP010000006.1"/>
</dbReference>
<dbReference type="OrthoDB" id="7053268at2"/>
<sequence>MKFIGKILLTLLAIIIALVIVAYVIAQTTWGARQISAWVNENTQYRLSLGKIHHDIREPSEVILNNVTLATDGQPPFLRAEKVSLSLGIRQFTDPKHFDSVTLGNGSLSLSAPPKALLPIQAESLRLANMQLQQNDSQQKLDASQVNGYISPWQPTAGQILGNNNQFQFSAGKVLINDVPAQNVLLQGSFKQGLLTINRAGADIAQGQMTSDGVRKADGSWQINNLRLGNIHWQTNKSIDAFFAPLEQLPTVTFGKVSVTDAKLEGAGWALSDLDAELDGITWSKGDWQSEKGTIAFNANDIVVGNVHFVEPIFSADLSNAGVAIRQLSTRWEGSLLRASGNWHRNDKRLTIDDMTIVGLEYTLPQNWRGIWQTPLPAWLNDVIVTKFSGSRNLLVDINPDFPFQITALDGFGSNIRLVHNRLLGLWDGQATFNASGATFNKVDLQRLSITLNANDQQIAVSELSALSQKGILEASASLNQTGRQLTLDMKGQAVPANQLVEWGWPALPLSGDVNMQLELQGVLTGEAPLKPSVNATLNVQSASGQQLTQKMVNGVVN</sequence>
<dbReference type="InterPro" id="IPR052894">
    <property type="entry name" value="AsmA-related"/>
</dbReference>
<dbReference type="Proteomes" id="UP000218796">
    <property type="component" value="Unassembled WGS sequence"/>
</dbReference>
<proteinExistence type="predicted"/>
<dbReference type="PANTHER" id="PTHR30441">
    <property type="entry name" value="DUF748 DOMAIN-CONTAINING PROTEIN"/>
    <property type="match status" value="1"/>
</dbReference>
<comment type="caution">
    <text evidence="1">The sequence shown here is derived from an EMBL/GenBank/DDBJ whole genome shotgun (WGS) entry which is preliminary data.</text>
</comment>
<dbReference type="GO" id="GO:0090313">
    <property type="term" value="P:regulation of protein targeting to membrane"/>
    <property type="evidence" value="ECO:0007669"/>
    <property type="project" value="TreeGrafter"/>
</dbReference>
<keyword evidence="2" id="KW-1185">Reference proteome</keyword>
<evidence type="ECO:0000313" key="1">
    <source>
        <dbReference type="EMBL" id="PAV95005.1"/>
    </source>
</evidence>
<reference evidence="1 2" key="1">
    <citation type="submission" date="2017-08" db="EMBL/GenBank/DDBJ databases">
        <title>Draft Genome Sequence of Hafnia alvei CITHA-6 Isolated from Raw Bovine Milk.</title>
        <authorList>
            <person name="Culligan E.P."/>
            <person name="Mcsweeney A."/>
            <person name="O'Doherty C."/>
            <person name="Gleeson E."/>
            <person name="O'Riordan D."/>
            <person name="Sleator R.D."/>
        </authorList>
    </citation>
    <scope>NUCLEOTIDE SEQUENCE [LARGE SCALE GENOMIC DNA]</scope>
    <source>
        <strain evidence="1 2">CITHA-6</strain>
    </source>
</reference>
<name>A0A2A2M8G8_9GAMM</name>
<dbReference type="PANTHER" id="PTHR30441:SF4">
    <property type="entry name" value="PROTEIN ASMA"/>
    <property type="match status" value="1"/>
</dbReference>
<dbReference type="GO" id="GO:0005886">
    <property type="term" value="C:plasma membrane"/>
    <property type="evidence" value="ECO:0007669"/>
    <property type="project" value="TreeGrafter"/>
</dbReference>
<protein>
    <submittedName>
        <fullName evidence="1">AsmA family protein</fullName>
    </submittedName>
</protein>
<dbReference type="AlphaFoldDB" id="A0A2A2M8G8"/>